<feature type="transmembrane region" description="Helical" evidence="8">
    <location>
        <begin position="69"/>
        <end position="88"/>
    </location>
</feature>
<protein>
    <recommendedName>
        <fullName evidence="8">Ammonium transporter</fullName>
    </recommendedName>
</protein>
<feature type="transmembrane region" description="Helical" evidence="8">
    <location>
        <begin position="331"/>
        <end position="353"/>
    </location>
</feature>
<evidence type="ECO:0000256" key="3">
    <source>
        <dbReference type="ARBA" id="ARBA00022448"/>
    </source>
</evidence>
<reference evidence="11" key="2">
    <citation type="submission" date="2011-04" db="EMBL/GenBank/DDBJ databases">
        <authorList>
            <person name="McDonald T.R."/>
            <person name="Dietrich F."/>
            <person name="Lutzoni F."/>
        </authorList>
    </citation>
    <scope>NUCLEOTIDE SEQUENCE</scope>
    <source>
        <strain evidence="11">Cgr/DA1pho</strain>
    </source>
</reference>
<feature type="transmembrane region" description="Helical" evidence="8">
    <location>
        <begin position="34"/>
        <end position="57"/>
    </location>
</feature>
<dbReference type="InterPro" id="IPR001905">
    <property type="entry name" value="Ammonium_transpt"/>
</dbReference>
<evidence type="ECO:0000256" key="1">
    <source>
        <dbReference type="ARBA" id="ARBA00004141"/>
    </source>
</evidence>
<feature type="transmembrane region" description="Helical" evidence="8">
    <location>
        <begin position="365"/>
        <end position="382"/>
    </location>
</feature>
<comment type="similarity">
    <text evidence="2 8">Belongs to the ammonia transporter channel (TC 1.A.11.2) family.</text>
</comment>
<keyword evidence="3 8" id="KW-0813">Transport</keyword>
<evidence type="ECO:0000313" key="11">
    <source>
        <dbReference type="EMBL" id="AEJ07736.1"/>
    </source>
</evidence>
<dbReference type="Gene3D" id="1.10.3430.10">
    <property type="entry name" value="Ammonium transporter AmtB like domains"/>
    <property type="match status" value="1"/>
</dbReference>
<dbReference type="NCBIfam" id="TIGR00836">
    <property type="entry name" value="amt"/>
    <property type="match status" value="1"/>
</dbReference>
<proteinExistence type="inferred from homology"/>
<keyword evidence="4 8" id="KW-0812">Transmembrane</keyword>
<dbReference type="EMBL" id="JF833067">
    <property type="protein sequence ID" value="AEJ07736.1"/>
    <property type="molecule type" value="Genomic_DNA"/>
</dbReference>
<evidence type="ECO:0000256" key="4">
    <source>
        <dbReference type="ARBA" id="ARBA00022692"/>
    </source>
</evidence>
<dbReference type="InterPro" id="IPR029020">
    <property type="entry name" value="Ammonium/urea_transptr"/>
</dbReference>
<keyword evidence="6 8" id="KW-0472">Membrane</keyword>
<evidence type="ECO:0000256" key="2">
    <source>
        <dbReference type="ARBA" id="ARBA00005887"/>
    </source>
</evidence>
<dbReference type="GO" id="GO:0005886">
    <property type="term" value="C:plasma membrane"/>
    <property type="evidence" value="ECO:0007669"/>
    <property type="project" value="UniProtKB-SubCell"/>
</dbReference>
<feature type="domain" description="Ammonium transporter AmtB-like" evidence="10">
    <location>
        <begin position="34"/>
        <end position="468"/>
    </location>
</feature>
<dbReference type="InterPro" id="IPR024041">
    <property type="entry name" value="NH4_transpt_AmtB-like_dom"/>
</dbReference>
<name>I1T0D8_9CHLO</name>
<dbReference type="AlphaFoldDB" id="I1T0D8"/>
<evidence type="ECO:0000259" key="10">
    <source>
        <dbReference type="Pfam" id="PF00909"/>
    </source>
</evidence>
<feature type="region of interest" description="Disordered" evidence="9">
    <location>
        <begin position="486"/>
        <end position="505"/>
    </location>
</feature>
<dbReference type="Pfam" id="PF00909">
    <property type="entry name" value="Ammonium_transp"/>
    <property type="match status" value="1"/>
</dbReference>
<dbReference type="PANTHER" id="PTHR11730:SF6">
    <property type="entry name" value="AMMONIUM TRANSPORTER"/>
    <property type="match status" value="1"/>
</dbReference>
<dbReference type="SUPFAM" id="SSF111352">
    <property type="entry name" value="Ammonium transporter"/>
    <property type="match status" value="1"/>
</dbReference>
<organism evidence="11">
    <name type="scientific">Asterochloris sp. Armaleo 7/29/2003</name>
    <dbReference type="NCBI Taxonomy" id="1050235"/>
    <lineage>
        <taxon>Eukaryota</taxon>
        <taxon>Viridiplantae</taxon>
        <taxon>Chlorophyta</taxon>
        <taxon>core chlorophytes</taxon>
        <taxon>Trebouxiophyceae</taxon>
        <taxon>Trebouxiales</taxon>
        <taxon>Trebouxiaceae</taxon>
        <taxon>Asterochloris</taxon>
    </lineage>
</organism>
<sequence length="539" mass="57709">MSMVDITSPAFEEAVAEIVEAKTYNWIGDINIEFVLASGYLVFIMQLGFALLTIGAVRAKSAKSVALKNVMDVCAGGIGYYIFGWAFAYGDSERCCPAGNPFIGSQMFALSGMPSTSYSTFYFQFVFAISTATIVSGAVAERVRFMAYGMYALFLTAWVYPVLSHWVWSPTGWASTTRADGPLLFGSGAYDTVGSGAVHMVGGVAGLAGAIVAGPRIGRFTADGKPVDMPGHNTIFYMMGVLLLWLGFYGFNPGTMGQIIATDGTDFAIVVARCAISTTMGACFGGCTALVVSLIYYRIKEGKIIWDLGPCCNGALTGMVVITSGCATYEPWAAAIGGIIGGLVVVPGGWFMLHVCKVDDPVDAFTVHGMGGALGVWWYSLAAKEGFVHELYGATNPDGVTPRHYGWWMGDDATILGANTVWILVIFGWTMGMMLPFFYGLKLCGWLRVSAEEELAGVDVSKHGGHAYPGMEKVYDLEVATNGMGDTLPSHKMRDSDDSNKGAPNDLQLRVRDLEAQLKQVLAHQSNSTEQTPLNTTVV</sequence>
<keyword evidence="5 8" id="KW-1133">Transmembrane helix</keyword>
<accession>I1T0D8</accession>
<comment type="subcellular location">
    <subcellularLocation>
        <location evidence="8">Cell membrane</location>
        <topology evidence="8">Multi-pass membrane protein</topology>
    </subcellularLocation>
    <subcellularLocation>
        <location evidence="1">Membrane</location>
        <topology evidence="1">Multi-pass membrane protein</topology>
    </subcellularLocation>
</comment>
<feature type="transmembrane region" description="Helical" evidence="8">
    <location>
        <begin position="421"/>
        <end position="441"/>
    </location>
</feature>
<feature type="transmembrane region" description="Helical" evidence="8">
    <location>
        <begin position="188"/>
        <end position="213"/>
    </location>
</feature>
<dbReference type="PANTHER" id="PTHR11730">
    <property type="entry name" value="AMMONIUM TRANSPORTER"/>
    <property type="match status" value="1"/>
</dbReference>
<feature type="transmembrane region" description="Helical" evidence="8">
    <location>
        <begin position="267"/>
        <end position="297"/>
    </location>
</feature>
<evidence type="ECO:0000256" key="8">
    <source>
        <dbReference type="RuleBase" id="RU362002"/>
    </source>
</evidence>
<evidence type="ECO:0000256" key="7">
    <source>
        <dbReference type="ARBA" id="ARBA00023177"/>
    </source>
</evidence>
<evidence type="ECO:0000256" key="5">
    <source>
        <dbReference type="ARBA" id="ARBA00022989"/>
    </source>
</evidence>
<reference evidence="11" key="1">
    <citation type="journal article" date="2011" name="Mol. Biol. Evol.">
        <title>Multiple horizontal gene transfers of ammonium transporters/ammonia permeases from prokaryotes to eukaryotes: toward a new functional and evolutionary classification.</title>
        <authorList>
            <person name="McDonald T."/>
            <person name="Dietrich F."/>
            <person name="Lutzoni F."/>
        </authorList>
    </citation>
    <scope>NUCLEOTIDE SEQUENCE</scope>
    <source>
        <strain evidence="11">Cgr/DA1pho</strain>
    </source>
</reference>
<evidence type="ECO:0000256" key="6">
    <source>
        <dbReference type="ARBA" id="ARBA00023136"/>
    </source>
</evidence>
<feature type="transmembrane region" description="Helical" evidence="8">
    <location>
        <begin position="234"/>
        <end position="251"/>
    </location>
</feature>
<feature type="transmembrane region" description="Helical" evidence="8">
    <location>
        <begin position="304"/>
        <end position="325"/>
    </location>
</feature>
<keyword evidence="7 8" id="KW-0924">Ammonia transport</keyword>
<dbReference type="GO" id="GO:0097272">
    <property type="term" value="P:ammonium homeostasis"/>
    <property type="evidence" value="ECO:0007669"/>
    <property type="project" value="TreeGrafter"/>
</dbReference>
<feature type="transmembrane region" description="Helical" evidence="8">
    <location>
        <begin position="147"/>
        <end position="168"/>
    </location>
</feature>
<feature type="transmembrane region" description="Helical" evidence="8">
    <location>
        <begin position="121"/>
        <end position="140"/>
    </location>
</feature>
<dbReference type="GO" id="GO:0008519">
    <property type="term" value="F:ammonium channel activity"/>
    <property type="evidence" value="ECO:0007669"/>
    <property type="project" value="InterPro"/>
</dbReference>
<evidence type="ECO:0000256" key="9">
    <source>
        <dbReference type="SAM" id="MobiDB-lite"/>
    </source>
</evidence>